<dbReference type="Proteomes" id="UP000280296">
    <property type="component" value="Unassembled WGS sequence"/>
</dbReference>
<evidence type="ECO:0000256" key="1">
    <source>
        <dbReference type="SAM" id="MobiDB-lite"/>
    </source>
</evidence>
<sequence>MRPALKWIALAGAVALAGAGAYGRVGEVDAQEGEAPSRSARGGLLAETSRHRFEVFFYPTGVRVFPRDSAGTPLGASTLRATATFYHPNVPDTPWFTRQLGAADGSLDLAIGLANVPRSGAKVAFQITGLADPAEPSAAFAVPLEFVPQAPAQPVAVAPPAAAEMPSPRYVYAPGYYGYGYYAYPGPETLPRQAAPAPTYFGAPPRYSARPATRPSGAGHFVGPNHRDWSTGRNIPLAKPWLSPRD</sequence>
<evidence type="ECO:0000313" key="2">
    <source>
        <dbReference type="EMBL" id="RUL87049.1"/>
    </source>
</evidence>
<feature type="region of interest" description="Disordered" evidence="1">
    <location>
        <begin position="212"/>
        <end position="246"/>
    </location>
</feature>
<keyword evidence="3" id="KW-1185">Reference proteome</keyword>
<protein>
    <submittedName>
        <fullName evidence="2">Uncharacterized protein</fullName>
    </submittedName>
</protein>
<dbReference type="EMBL" id="RYZH01000027">
    <property type="protein sequence ID" value="RUL87049.1"/>
    <property type="molecule type" value="Genomic_DNA"/>
</dbReference>
<accession>A0A432MI80</accession>
<evidence type="ECO:0000313" key="3">
    <source>
        <dbReference type="Proteomes" id="UP000280296"/>
    </source>
</evidence>
<reference evidence="2 3" key="1">
    <citation type="submission" date="2018-12" db="EMBL/GenBank/DDBJ databases">
        <authorList>
            <person name="Toschakov S.V."/>
        </authorList>
    </citation>
    <scope>NUCLEOTIDE SEQUENCE [LARGE SCALE GENOMIC DNA]</scope>
    <source>
        <strain evidence="2 3">GM2012</strain>
    </source>
</reference>
<organism evidence="2 3">
    <name type="scientific">Tautonia sociabilis</name>
    <dbReference type="NCBI Taxonomy" id="2080755"/>
    <lineage>
        <taxon>Bacteria</taxon>
        <taxon>Pseudomonadati</taxon>
        <taxon>Planctomycetota</taxon>
        <taxon>Planctomycetia</taxon>
        <taxon>Isosphaerales</taxon>
        <taxon>Isosphaeraceae</taxon>
        <taxon>Tautonia</taxon>
    </lineage>
</organism>
<comment type="caution">
    <text evidence="2">The sequence shown here is derived from an EMBL/GenBank/DDBJ whole genome shotgun (WGS) entry which is preliminary data.</text>
</comment>
<dbReference type="AlphaFoldDB" id="A0A432MI80"/>
<name>A0A432MI80_9BACT</name>
<dbReference type="RefSeq" id="WP_126726235.1">
    <property type="nucleotide sequence ID" value="NZ_RYZH01000027.1"/>
</dbReference>
<reference evidence="2 3" key="2">
    <citation type="submission" date="2019-01" db="EMBL/GenBank/DDBJ databases">
        <title>Tautonia sociabilis, a novel thermotolerant planctomycete of Isosphaeraceae family, isolated from a 4000 m deep subterranean habitat.</title>
        <authorList>
            <person name="Kovaleva O.L."/>
            <person name="Elcheninov A.G."/>
            <person name="Van Heerden E."/>
            <person name="Toshchakov S.V."/>
            <person name="Novikov A."/>
            <person name="Bonch-Osmolovskaya E.A."/>
            <person name="Kublanov I.V."/>
        </authorList>
    </citation>
    <scope>NUCLEOTIDE SEQUENCE [LARGE SCALE GENOMIC DNA]</scope>
    <source>
        <strain evidence="2 3">GM2012</strain>
    </source>
</reference>
<dbReference type="OrthoDB" id="281829at2"/>
<proteinExistence type="predicted"/>
<gene>
    <name evidence="2" type="ORF">TsocGM_14725</name>
</gene>